<feature type="transmembrane region" description="Helical" evidence="5">
    <location>
        <begin position="454"/>
        <end position="473"/>
    </location>
</feature>
<comment type="caution">
    <text evidence="7">The sequence shown here is derived from an EMBL/GenBank/DDBJ whole genome shotgun (WGS) entry which is preliminary data.</text>
</comment>
<evidence type="ECO:0000256" key="4">
    <source>
        <dbReference type="ARBA" id="ARBA00023136"/>
    </source>
</evidence>
<feature type="transmembrane region" description="Helical" evidence="5">
    <location>
        <begin position="133"/>
        <end position="155"/>
    </location>
</feature>
<organism evidence="7 8">
    <name type="scientific">Sulfuriferula multivorans</name>
    <dbReference type="NCBI Taxonomy" id="1559896"/>
    <lineage>
        <taxon>Bacteria</taxon>
        <taxon>Pseudomonadati</taxon>
        <taxon>Pseudomonadota</taxon>
        <taxon>Betaproteobacteria</taxon>
        <taxon>Nitrosomonadales</taxon>
        <taxon>Sulfuricellaceae</taxon>
        <taxon>Sulfuriferula</taxon>
    </lineage>
</organism>
<dbReference type="GO" id="GO:0055085">
    <property type="term" value="P:transmembrane transport"/>
    <property type="evidence" value="ECO:0007669"/>
    <property type="project" value="InterPro"/>
</dbReference>
<comment type="subcellular location">
    <subcellularLocation>
        <location evidence="1">Membrane</location>
        <topology evidence="1">Multi-pass membrane protein</topology>
    </subcellularLocation>
</comment>
<evidence type="ECO:0000313" key="7">
    <source>
        <dbReference type="EMBL" id="NDP48213.1"/>
    </source>
</evidence>
<evidence type="ECO:0000256" key="3">
    <source>
        <dbReference type="ARBA" id="ARBA00022989"/>
    </source>
</evidence>
<feature type="transmembrane region" description="Helical" evidence="5">
    <location>
        <begin position="419"/>
        <end position="442"/>
    </location>
</feature>
<feature type="transmembrane region" description="Helical" evidence="5">
    <location>
        <begin position="73"/>
        <end position="93"/>
    </location>
</feature>
<feature type="domain" description="STAS" evidence="6">
    <location>
        <begin position="577"/>
        <end position="683"/>
    </location>
</feature>
<dbReference type="Gene3D" id="3.30.750.24">
    <property type="entry name" value="STAS domain"/>
    <property type="match status" value="1"/>
</dbReference>
<keyword evidence="3 5" id="KW-1133">Transmembrane helix</keyword>
<feature type="transmembrane region" description="Helical" evidence="5">
    <location>
        <begin position="479"/>
        <end position="498"/>
    </location>
</feature>
<keyword evidence="2 5" id="KW-0812">Transmembrane</keyword>
<feature type="transmembrane region" description="Helical" evidence="5">
    <location>
        <begin position="379"/>
        <end position="399"/>
    </location>
</feature>
<dbReference type="InterPro" id="IPR011547">
    <property type="entry name" value="SLC26A/SulP_dom"/>
</dbReference>
<name>A0A7C9JWY8_9PROT</name>
<proteinExistence type="predicted"/>
<dbReference type="EMBL" id="JAAFGW010000092">
    <property type="protein sequence ID" value="NDP48213.1"/>
    <property type="molecule type" value="Genomic_DNA"/>
</dbReference>
<dbReference type="InterPro" id="IPR002645">
    <property type="entry name" value="STAS_dom"/>
</dbReference>
<dbReference type="SUPFAM" id="SSF52091">
    <property type="entry name" value="SpoIIaa-like"/>
    <property type="match status" value="1"/>
</dbReference>
<dbReference type="CDD" id="cd07042">
    <property type="entry name" value="STAS_SulP_like_sulfate_transporter"/>
    <property type="match status" value="1"/>
</dbReference>
<dbReference type="PANTHER" id="PTHR11814">
    <property type="entry name" value="SULFATE TRANSPORTER"/>
    <property type="match status" value="1"/>
</dbReference>
<feature type="transmembrane region" description="Helical" evidence="5">
    <location>
        <begin position="44"/>
        <end position="67"/>
    </location>
</feature>
<feature type="transmembrane region" description="Helical" evidence="5">
    <location>
        <begin position="176"/>
        <end position="198"/>
    </location>
</feature>
<dbReference type="Pfam" id="PF01740">
    <property type="entry name" value="STAS"/>
    <property type="match status" value="1"/>
</dbReference>
<evidence type="ECO:0000313" key="8">
    <source>
        <dbReference type="Proteomes" id="UP000483432"/>
    </source>
</evidence>
<dbReference type="GO" id="GO:0016020">
    <property type="term" value="C:membrane"/>
    <property type="evidence" value="ECO:0007669"/>
    <property type="project" value="UniProtKB-SubCell"/>
</dbReference>
<evidence type="ECO:0000256" key="1">
    <source>
        <dbReference type="ARBA" id="ARBA00004141"/>
    </source>
</evidence>
<evidence type="ECO:0000256" key="2">
    <source>
        <dbReference type="ARBA" id="ARBA00022692"/>
    </source>
</evidence>
<evidence type="ECO:0000256" key="5">
    <source>
        <dbReference type="SAM" id="Phobius"/>
    </source>
</evidence>
<evidence type="ECO:0000259" key="6">
    <source>
        <dbReference type="PROSITE" id="PS50801"/>
    </source>
</evidence>
<keyword evidence="4 5" id="KW-0472">Membrane</keyword>
<protein>
    <submittedName>
        <fullName evidence="7">STAS domain-containing protein</fullName>
    </submittedName>
</protein>
<dbReference type="Pfam" id="PF00916">
    <property type="entry name" value="Sulfate_transp"/>
    <property type="match status" value="2"/>
</dbReference>
<dbReference type="InterPro" id="IPR036513">
    <property type="entry name" value="STAS_dom_sf"/>
</dbReference>
<sequence length="693" mass="73805">MAPILHTLLPFLRWFPMTRQSLRVDVISGITVALVLVPQSMAYAMLAGLPVVYGLYAALLPVILGSLFGNFNLLHTGPVAMLSLMSLAAITPFAQGPEHFIELSIMLALMIGVLRLAMGVFRLGALVNLVSHPVIVGFTSAAALIIGLSQLRFLFNMPSPGTGSFTGDLLGILMRIENAHVLVVAFGIGTVLLIWGLMRFTPKLPAIMLAVVVGTAVSAAIGYEKNQKAGVDAIADTETQATIQAFGAASGEIKKRTAAIAYQVAEVKKAERAGVSAIKIARMEAEIEVLQTEASVLRKENGQRRMVLHGTEFVLAQGASGAAFYRQGQVPAGVQASEEVWRFQGLKDGKITMAAGGEVIGKIPEGLPNFKMPTMDWGLIWALLPAAFVMALIGFMEATSISKALAAKTRERIDTNKELVGQGIANIAGSFFQSYVVSGSFSRSAVGARSGARTGLYAVISALVVLVVLLFLTPTLYHLPQAVLGAIVMMAVFGLIRVQPLIQAWKVQRADAIAGIATFIATLAMAPAIANGILIGIALSVVVFLLRAMKPRAEVLGLRPDGTRGGVDTHVLEPVGENFVAMRFDRSLIFLNVAAFEDTVLKALNRYPKARAILVIGSGINEIDASGEEKVRDLVNRLREDGIALMFSSLKAPVAVVFQRAGLMDLLGADNVFASKDIAIDNARRRFDPAPAT</sequence>
<dbReference type="AlphaFoldDB" id="A0A7C9JWY8"/>
<feature type="transmembrane region" description="Helical" evidence="5">
    <location>
        <begin position="100"/>
        <end position="121"/>
    </location>
</feature>
<reference evidence="7 8" key="1">
    <citation type="submission" date="2019-09" db="EMBL/GenBank/DDBJ databases">
        <title>H2 Metabolism Revealed by Metagenomic Analysis in Subglacial Sediment of East Antarctica.</title>
        <authorList>
            <person name="Yang Z."/>
            <person name="Zhang Y."/>
            <person name="Lv Y."/>
            <person name="Yan W."/>
            <person name="Xiao X."/>
            <person name="Sun B."/>
            <person name="Ma H."/>
        </authorList>
    </citation>
    <scope>NUCLEOTIDE SEQUENCE [LARGE SCALE GENOMIC DNA]</scope>
    <source>
        <strain evidence="7">Bin2_2</strain>
    </source>
</reference>
<gene>
    <name evidence="7" type="ORF">GZ085_07450</name>
</gene>
<dbReference type="InterPro" id="IPR001902">
    <property type="entry name" value="SLC26A/SulP_fam"/>
</dbReference>
<accession>A0A7C9JWY8</accession>
<dbReference type="PROSITE" id="PS50801">
    <property type="entry name" value="STAS"/>
    <property type="match status" value="1"/>
</dbReference>
<dbReference type="Proteomes" id="UP000483432">
    <property type="component" value="Unassembled WGS sequence"/>
</dbReference>